<evidence type="ECO:0000256" key="4">
    <source>
        <dbReference type="SAM" id="MobiDB-lite"/>
    </source>
</evidence>
<protein>
    <submittedName>
        <fullName evidence="6">HK97 family phage prohead protease</fullName>
    </submittedName>
</protein>
<dbReference type="InterPro" id="IPR054613">
    <property type="entry name" value="Peptidase_S78_dom"/>
</dbReference>
<keyword evidence="3" id="KW-0378">Hydrolase</keyword>
<accession>A0A927GAI6</accession>
<sequence>MEEIELRAIPNPIALETRADGKQYFVGRAIAFNVWSQPLGGWFQERINRRALDNCKMDDVVAKFNHDPNFTLARTPETLKLEIRDDGLWYEFPYDPADPDHQRVAAKIARGDCRGSSFEFRIRKGGATWTMKEGDDGYEKRDVMDIEELFDVAPVINPAYLQTSAGLTKRSLDAIAAERDEFLSEQRQRALADGHSSTEETAHSEELTRDETPTNETTDTDAITCEQDIMAMELDD</sequence>
<evidence type="ECO:0000313" key="6">
    <source>
        <dbReference type="EMBL" id="MBD2705607.1"/>
    </source>
</evidence>
<dbReference type="Proteomes" id="UP000598820">
    <property type="component" value="Unassembled WGS sequence"/>
</dbReference>
<organism evidence="6 7">
    <name type="scientific">Spirosoma profusum</name>
    <dbReference type="NCBI Taxonomy" id="2771354"/>
    <lineage>
        <taxon>Bacteria</taxon>
        <taxon>Pseudomonadati</taxon>
        <taxon>Bacteroidota</taxon>
        <taxon>Cytophagia</taxon>
        <taxon>Cytophagales</taxon>
        <taxon>Cytophagaceae</taxon>
        <taxon>Spirosoma</taxon>
    </lineage>
</organism>
<dbReference type="EMBL" id="JACWZY010000062">
    <property type="protein sequence ID" value="MBD2705607.1"/>
    <property type="molecule type" value="Genomic_DNA"/>
</dbReference>
<dbReference type="GO" id="GO:0008233">
    <property type="term" value="F:peptidase activity"/>
    <property type="evidence" value="ECO:0007669"/>
    <property type="project" value="UniProtKB-KW"/>
</dbReference>
<name>A0A927GAI6_9BACT</name>
<evidence type="ECO:0000313" key="7">
    <source>
        <dbReference type="Proteomes" id="UP000598820"/>
    </source>
</evidence>
<feature type="region of interest" description="Disordered" evidence="4">
    <location>
        <begin position="186"/>
        <end position="222"/>
    </location>
</feature>
<evidence type="ECO:0000256" key="3">
    <source>
        <dbReference type="ARBA" id="ARBA00022801"/>
    </source>
</evidence>
<comment type="caution">
    <text evidence="6">The sequence shown here is derived from an EMBL/GenBank/DDBJ whole genome shotgun (WGS) entry which is preliminary data.</text>
</comment>
<evidence type="ECO:0000256" key="1">
    <source>
        <dbReference type="ARBA" id="ARBA00022612"/>
    </source>
</evidence>
<dbReference type="Pfam" id="PF04586">
    <property type="entry name" value="Peptidase_S78"/>
    <property type="match status" value="1"/>
</dbReference>
<feature type="domain" description="Prohead serine protease" evidence="5">
    <location>
        <begin position="17"/>
        <end position="175"/>
    </location>
</feature>
<dbReference type="AlphaFoldDB" id="A0A927GAI6"/>
<feature type="compositionally biased region" description="Basic and acidic residues" evidence="4">
    <location>
        <begin position="186"/>
        <end position="212"/>
    </location>
</feature>
<keyword evidence="1" id="KW-1188">Viral release from host cell</keyword>
<keyword evidence="7" id="KW-1185">Reference proteome</keyword>
<keyword evidence="2 6" id="KW-0645">Protease</keyword>
<dbReference type="GO" id="GO:0006508">
    <property type="term" value="P:proteolysis"/>
    <property type="evidence" value="ECO:0007669"/>
    <property type="project" value="UniProtKB-KW"/>
</dbReference>
<gene>
    <name evidence="6" type="ORF">IC229_33675</name>
</gene>
<dbReference type="RefSeq" id="WP_190893212.1">
    <property type="nucleotide sequence ID" value="NZ_JACWZY010000062.1"/>
</dbReference>
<evidence type="ECO:0000256" key="2">
    <source>
        <dbReference type="ARBA" id="ARBA00022670"/>
    </source>
</evidence>
<evidence type="ECO:0000259" key="5">
    <source>
        <dbReference type="Pfam" id="PF04586"/>
    </source>
</evidence>
<proteinExistence type="predicted"/>
<reference evidence="6" key="1">
    <citation type="submission" date="2020-09" db="EMBL/GenBank/DDBJ databases">
        <authorList>
            <person name="Kim M.K."/>
        </authorList>
    </citation>
    <scope>NUCLEOTIDE SEQUENCE</scope>
    <source>
        <strain evidence="6">BT702</strain>
    </source>
</reference>